<dbReference type="GeneID" id="94365965"/>
<evidence type="ECO:0000313" key="2">
    <source>
        <dbReference type="EMBL" id="PWE27928.1"/>
    </source>
</evidence>
<name>A0A2U2C7Q8_9RHOB</name>
<proteinExistence type="predicted"/>
<dbReference type="InterPro" id="IPR014982">
    <property type="entry name" value="GSCFA"/>
</dbReference>
<dbReference type="OrthoDB" id="369216at2"/>
<organism evidence="2 3">
    <name type="scientific">Pararhodobacter marinus</name>
    <dbReference type="NCBI Taxonomy" id="2184063"/>
    <lineage>
        <taxon>Bacteria</taxon>
        <taxon>Pseudomonadati</taxon>
        <taxon>Pseudomonadota</taxon>
        <taxon>Alphaproteobacteria</taxon>
        <taxon>Rhodobacterales</taxon>
        <taxon>Paracoccaceae</taxon>
        <taxon>Pararhodobacter</taxon>
    </lineage>
</organism>
<evidence type="ECO:0000259" key="1">
    <source>
        <dbReference type="Pfam" id="PF08885"/>
    </source>
</evidence>
<sequence length="350" mass="38158">MNSPYSGLPKRAYWRSGVAERAPLDPGDLYQPRFEVGMSTRVATAGSCFAQHVGRALRGAGLDVIDAEPLPDAVPDSVATGFGYRLYSARYGNIYTARQLLQLVREAEGQVTPADPVWTRDGRYYDAQRPSVEPGGLDSAESVQAHRAGHLAAIRSILRQADLFVFTFGLTECWMHRDSGTVFPTAPGTLAGTYDPEHYVFKNFDAIEVLEDFEAFRSLAKTINPGLRFLVTVSPVPLTATASGQHVEVATSYSKSVLRAVTGMLYARHEDIDYFPSYEVITALNTRGAYYDANQRNVNARGVATAMQMFLGAHRLDTTGRGGAVQARNGNFGKAADIVCEDALLEAFAQ</sequence>
<comment type="caution">
    <text evidence="2">The sequence shown here is derived from an EMBL/GenBank/DDBJ whole genome shotgun (WGS) entry which is preliminary data.</text>
</comment>
<gene>
    <name evidence="2" type="ORF">C4N9_13805</name>
</gene>
<dbReference type="Pfam" id="PF08885">
    <property type="entry name" value="GSCFA"/>
    <property type="match status" value="1"/>
</dbReference>
<accession>A0A2U2C7Q8</accession>
<dbReference type="Proteomes" id="UP000244940">
    <property type="component" value="Unassembled WGS sequence"/>
</dbReference>
<dbReference type="EMBL" id="QEYD01000008">
    <property type="protein sequence ID" value="PWE27928.1"/>
    <property type="molecule type" value="Genomic_DNA"/>
</dbReference>
<feature type="domain" description="GSCFA" evidence="1">
    <location>
        <begin position="41"/>
        <end position="310"/>
    </location>
</feature>
<keyword evidence="3" id="KW-1185">Reference proteome</keyword>
<evidence type="ECO:0000313" key="3">
    <source>
        <dbReference type="Proteomes" id="UP000244940"/>
    </source>
</evidence>
<reference evidence="2 3" key="1">
    <citation type="submission" date="2018-05" db="EMBL/GenBank/DDBJ databases">
        <title>Pararhodobacter marina sp. nov., isolated from deep-sea water of the Indian Ocean.</title>
        <authorList>
            <person name="Lai Q.Sr."/>
            <person name="Liu X."/>
            <person name="Shao Z."/>
        </authorList>
    </citation>
    <scope>NUCLEOTIDE SEQUENCE [LARGE SCALE GENOMIC DNA]</scope>
    <source>
        <strain evidence="2 3">CIC4N-9</strain>
    </source>
</reference>
<protein>
    <submittedName>
        <fullName evidence="2">GSCFA family protein</fullName>
    </submittedName>
</protein>
<dbReference type="AlphaFoldDB" id="A0A2U2C7Q8"/>
<dbReference type="RefSeq" id="WP_109533924.1">
    <property type="nucleotide sequence ID" value="NZ_QEYD01000008.1"/>
</dbReference>